<accession>A0ABV8A850</accession>
<comment type="caution">
    <text evidence="1">The sequence shown here is derived from an EMBL/GenBank/DDBJ whole genome shotgun (WGS) entry which is preliminary data.</text>
</comment>
<dbReference type="InterPro" id="IPR025332">
    <property type="entry name" value="DUF4238"/>
</dbReference>
<keyword evidence="2" id="KW-1185">Reference proteome</keyword>
<evidence type="ECO:0000313" key="1">
    <source>
        <dbReference type="EMBL" id="MFC3861907.1"/>
    </source>
</evidence>
<reference evidence="2" key="1">
    <citation type="journal article" date="2019" name="Int. J. Syst. Evol. Microbiol.">
        <title>The Global Catalogue of Microorganisms (GCM) 10K type strain sequencing project: providing services to taxonomists for standard genome sequencing and annotation.</title>
        <authorList>
            <consortium name="The Broad Institute Genomics Platform"/>
            <consortium name="The Broad Institute Genome Sequencing Center for Infectious Disease"/>
            <person name="Wu L."/>
            <person name="Ma J."/>
        </authorList>
    </citation>
    <scope>NUCLEOTIDE SEQUENCE [LARGE SCALE GENOMIC DNA]</scope>
    <source>
        <strain evidence="2">CCTCC AB 2013263</strain>
    </source>
</reference>
<organism evidence="1 2">
    <name type="scientific">Deinococcus antarcticus</name>
    <dbReference type="NCBI Taxonomy" id="1298767"/>
    <lineage>
        <taxon>Bacteria</taxon>
        <taxon>Thermotogati</taxon>
        <taxon>Deinococcota</taxon>
        <taxon>Deinococci</taxon>
        <taxon>Deinococcales</taxon>
        <taxon>Deinococcaceae</taxon>
        <taxon>Deinococcus</taxon>
    </lineage>
</organism>
<gene>
    <name evidence="1" type="ORF">ACFOPQ_14155</name>
</gene>
<evidence type="ECO:0000313" key="2">
    <source>
        <dbReference type="Proteomes" id="UP001595748"/>
    </source>
</evidence>
<dbReference type="RefSeq" id="WP_380079264.1">
    <property type="nucleotide sequence ID" value="NZ_JBHRZF010000167.1"/>
</dbReference>
<dbReference type="Pfam" id="PF14022">
    <property type="entry name" value="DUF4238"/>
    <property type="match status" value="1"/>
</dbReference>
<proteinExistence type="predicted"/>
<name>A0ABV8A850_9DEIO</name>
<protein>
    <submittedName>
        <fullName evidence="1">DUF4238 domain-containing protein</fullName>
    </submittedName>
</protein>
<dbReference type="Proteomes" id="UP001595748">
    <property type="component" value="Unassembled WGS sequence"/>
</dbReference>
<sequence>MTKKKQHYVAQNYLKRFSVNRRDEQIYVYIRKTGEIKLNAIRDVGQAKYFYDSEFDEFMPKPGKHALENHFSEFEGVFPQILDSLEKGVPLGTDFSKETFSYFMFLNWIRSKYWRKYLERNKEDFGLSSSGMHFAAMAMPDLRDLFMEKIKSRIPIRLKTRSEIPFIASDNPVIVSPIPSDVADFVNMTGEDLGELLDRVSYMLPLSPNTLLYLPSERDIQFKDKTSISTNSDFLTRYVSDLASFSTEQIYSSVPDGLLNIVGRGMKIFDGKVNDQ</sequence>
<dbReference type="EMBL" id="JBHRZF010000167">
    <property type="protein sequence ID" value="MFC3861907.1"/>
    <property type="molecule type" value="Genomic_DNA"/>
</dbReference>